<dbReference type="InterPro" id="IPR011990">
    <property type="entry name" value="TPR-like_helical_dom_sf"/>
</dbReference>
<dbReference type="Pfam" id="PF13432">
    <property type="entry name" value="TPR_16"/>
    <property type="match status" value="1"/>
</dbReference>
<dbReference type="AlphaFoldDB" id="A0A3D5IWX1"/>
<protein>
    <submittedName>
        <fullName evidence="4">Uncharacterized protein</fullName>
    </submittedName>
</protein>
<dbReference type="PANTHER" id="PTHR44858">
    <property type="entry name" value="TETRATRICOPEPTIDE REPEAT PROTEIN 6"/>
    <property type="match status" value="1"/>
</dbReference>
<dbReference type="InterPro" id="IPR050498">
    <property type="entry name" value="Ycf3"/>
</dbReference>
<dbReference type="SMART" id="SM00028">
    <property type="entry name" value="TPR"/>
    <property type="match status" value="3"/>
</dbReference>
<dbReference type="PANTHER" id="PTHR44858:SF1">
    <property type="entry name" value="UDP-N-ACETYLGLUCOSAMINE--PEPTIDE N-ACETYLGLUCOSAMINYLTRANSFERASE SPINDLY-RELATED"/>
    <property type="match status" value="1"/>
</dbReference>
<dbReference type="PROSITE" id="PS50293">
    <property type="entry name" value="TPR_REGION"/>
    <property type="match status" value="1"/>
</dbReference>
<evidence type="ECO:0000256" key="3">
    <source>
        <dbReference type="PROSITE-ProRule" id="PRU00339"/>
    </source>
</evidence>
<dbReference type="PROSITE" id="PS50005">
    <property type="entry name" value="TPR"/>
    <property type="match status" value="3"/>
</dbReference>
<dbReference type="EMBL" id="DPMF01000087">
    <property type="protein sequence ID" value="HCV80194.1"/>
    <property type="molecule type" value="Genomic_DNA"/>
</dbReference>
<keyword evidence="2 3" id="KW-0802">TPR repeat</keyword>
<keyword evidence="1" id="KW-0677">Repeat</keyword>
<dbReference type="Pfam" id="PF00515">
    <property type="entry name" value="TPR_1"/>
    <property type="match status" value="1"/>
</dbReference>
<dbReference type="Proteomes" id="UP000264330">
    <property type="component" value="Unassembled WGS sequence"/>
</dbReference>
<name>A0A3D5IWX1_9FLAO</name>
<feature type="repeat" description="TPR" evidence="3">
    <location>
        <begin position="81"/>
        <end position="114"/>
    </location>
</feature>
<evidence type="ECO:0000313" key="5">
    <source>
        <dbReference type="Proteomes" id="UP000264330"/>
    </source>
</evidence>
<sequence>MKIIKNHQRIKARRRLLGNKGNRFVSHMKSVIIVISIITTKLFSQICETEIPEIYIDDKARLIYENKLTEAKINFSKDASPDNLIWLGRRLAYLGKYDEAIEIYSKGIIKYPKDARFYRHRGHRYISSRCFELAIKDFKKAASITRNKPNKVEPDGLPNSLNLPTSTLQGNIYYHLGLTYYIQGKYNQARRAYEKSLTLAENPDSYVAAANWLYIINRHLGRNVKAKELLETITDDMAIIENHTYFEILKLYKGQNDPSEIKKQIMTGQSLVNATLAFGLGNYYFLQGKEVEAIEMFRFVVDGNQWSSFGYICAEARLNK</sequence>
<evidence type="ECO:0000256" key="1">
    <source>
        <dbReference type="ARBA" id="ARBA00022737"/>
    </source>
</evidence>
<gene>
    <name evidence="4" type="ORF">DGQ38_04010</name>
</gene>
<dbReference type="InterPro" id="IPR019734">
    <property type="entry name" value="TPR_rpt"/>
</dbReference>
<proteinExistence type="predicted"/>
<dbReference type="Gene3D" id="1.25.40.10">
    <property type="entry name" value="Tetratricopeptide repeat domain"/>
    <property type="match status" value="1"/>
</dbReference>
<reference evidence="4 5" key="1">
    <citation type="journal article" date="2018" name="Nat. Biotechnol.">
        <title>A standardized bacterial taxonomy based on genome phylogeny substantially revises the tree of life.</title>
        <authorList>
            <person name="Parks D.H."/>
            <person name="Chuvochina M."/>
            <person name="Waite D.W."/>
            <person name="Rinke C."/>
            <person name="Skarshewski A."/>
            <person name="Chaumeil P.A."/>
            <person name="Hugenholtz P."/>
        </authorList>
    </citation>
    <scope>NUCLEOTIDE SEQUENCE [LARGE SCALE GENOMIC DNA]</scope>
    <source>
        <strain evidence="4">UBA9359</strain>
    </source>
</reference>
<accession>A0A3D5IWX1</accession>
<dbReference type="SUPFAM" id="SSF48452">
    <property type="entry name" value="TPR-like"/>
    <property type="match status" value="1"/>
</dbReference>
<feature type="repeat" description="TPR" evidence="3">
    <location>
        <begin position="170"/>
        <end position="203"/>
    </location>
</feature>
<evidence type="ECO:0000256" key="2">
    <source>
        <dbReference type="ARBA" id="ARBA00022803"/>
    </source>
</evidence>
<organism evidence="4 5">
    <name type="scientific">Zunongwangia profunda</name>
    <dbReference type="NCBI Taxonomy" id="398743"/>
    <lineage>
        <taxon>Bacteria</taxon>
        <taxon>Pseudomonadati</taxon>
        <taxon>Bacteroidota</taxon>
        <taxon>Flavobacteriia</taxon>
        <taxon>Flavobacteriales</taxon>
        <taxon>Flavobacteriaceae</taxon>
        <taxon>Zunongwangia</taxon>
    </lineage>
</organism>
<evidence type="ECO:0000313" key="4">
    <source>
        <dbReference type="EMBL" id="HCV80194.1"/>
    </source>
</evidence>
<feature type="repeat" description="TPR" evidence="3">
    <location>
        <begin position="115"/>
        <end position="148"/>
    </location>
</feature>
<comment type="caution">
    <text evidence="4">The sequence shown here is derived from an EMBL/GenBank/DDBJ whole genome shotgun (WGS) entry which is preliminary data.</text>
</comment>